<keyword evidence="4" id="KW-0378">Hydrolase</keyword>
<dbReference type="InterPro" id="IPR000326">
    <property type="entry name" value="PAP2/HPO"/>
</dbReference>
<dbReference type="InterPro" id="IPR036938">
    <property type="entry name" value="PAP2/HPO_sf"/>
</dbReference>
<evidence type="ECO:0000313" key="5">
    <source>
        <dbReference type="Proteomes" id="UP000829494"/>
    </source>
</evidence>
<evidence type="ECO:0000256" key="1">
    <source>
        <dbReference type="SAM" id="MobiDB-lite"/>
    </source>
</evidence>
<feature type="domain" description="Phosphatidic acid phosphatase type 2/haloperoxidase" evidence="3">
    <location>
        <begin position="112"/>
        <end position="225"/>
    </location>
</feature>
<dbReference type="PANTHER" id="PTHR14969:SF13">
    <property type="entry name" value="AT30094P"/>
    <property type="match status" value="1"/>
</dbReference>
<keyword evidence="5" id="KW-1185">Reference proteome</keyword>
<dbReference type="Pfam" id="PF01569">
    <property type="entry name" value="PAP2"/>
    <property type="match status" value="1"/>
</dbReference>
<dbReference type="PANTHER" id="PTHR14969">
    <property type="entry name" value="SPHINGOSINE-1-PHOSPHATE PHOSPHOHYDROLASE"/>
    <property type="match status" value="1"/>
</dbReference>
<accession>A0ABY3YXU6</accession>
<dbReference type="SMART" id="SM00014">
    <property type="entry name" value="acidPPc"/>
    <property type="match status" value="1"/>
</dbReference>
<gene>
    <name evidence="4" type="primary">pgpB</name>
    <name evidence="4" type="ORF">SRIMR7_11965</name>
</gene>
<feature type="transmembrane region" description="Helical" evidence="2">
    <location>
        <begin position="154"/>
        <end position="172"/>
    </location>
</feature>
<feature type="transmembrane region" description="Helical" evidence="2">
    <location>
        <begin position="31"/>
        <end position="54"/>
    </location>
</feature>
<dbReference type="Gene3D" id="1.20.144.10">
    <property type="entry name" value="Phosphatidic acid phosphatase type 2/haloperoxidase"/>
    <property type="match status" value="1"/>
</dbReference>
<feature type="region of interest" description="Disordered" evidence="1">
    <location>
        <begin position="1"/>
        <end position="23"/>
    </location>
</feature>
<dbReference type="Proteomes" id="UP000829494">
    <property type="component" value="Chromosome"/>
</dbReference>
<dbReference type="EC" id="3.1.3.27" evidence="4"/>
<sequence>MKHAARPTEDDPTGPRPLPTVPERPGVSRPLLVSAACVLLLAATAALLAVHDWAPLGPERAAHAWSVAHRPDAAGTAAAVVTATGSGPVPYVLALLAGVLAGRDARERLRAAVVALAVLLLGQAVRYALMELIARPRPYEADWAARATGHSFPSGHSTTSVLVAGLLAWAVLARLRGAAARRLACALLAAWAVAVGATRVYLGVHWPGDVLAGWLLATAWLSCTLHLVRRGTLPFPPASPPPAAPEATH</sequence>
<feature type="transmembrane region" description="Helical" evidence="2">
    <location>
        <begin position="210"/>
        <end position="228"/>
    </location>
</feature>
<reference evidence="4 5" key="1">
    <citation type="submission" date="2022-03" db="EMBL/GenBank/DDBJ databases">
        <title>Complete genome of Streptomyces rimosus ssp. rimosus R7 (=ATCC 10970).</title>
        <authorList>
            <person name="Beganovic S."/>
            <person name="Ruckert C."/>
            <person name="Busche T."/>
            <person name="Kalinowski J."/>
            <person name="Wittmann C."/>
        </authorList>
    </citation>
    <scope>NUCLEOTIDE SEQUENCE [LARGE SCALE GENOMIC DNA]</scope>
    <source>
        <strain evidence="4 5">R7</strain>
    </source>
</reference>
<evidence type="ECO:0000259" key="3">
    <source>
        <dbReference type="SMART" id="SM00014"/>
    </source>
</evidence>
<name>A0ABY3YXU6_STRRM</name>
<feature type="transmembrane region" description="Helical" evidence="2">
    <location>
        <begin position="184"/>
        <end position="204"/>
    </location>
</feature>
<feature type="transmembrane region" description="Helical" evidence="2">
    <location>
        <begin position="112"/>
        <end position="134"/>
    </location>
</feature>
<dbReference type="RefSeq" id="WP_003982876.1">
    <property type="nucleotide sequence ID" value="NZ_CP043497.1"/>
</dbReference>
<proteinExistence type="predicted"/>
<keyword evidence="2" id="KW-0472">Membrane</keyword>
<evidence type="ECO:0000313" key="4">
    <source>
        <dbReference type="EMBL" id="UNZ02861.1"/>
    </source>
</evidence>
<organism evidence="4 5">
    <name type="scientific">Streptomyces rimosus subsp. rimosus</name>
    <dbReference type="NCBI Taxonomy" id="132474"/>
    <lineage>
        <taxon>Bacteria</taxon>
        <taxon>Bacillati</taxon>
        <taxon>Actinomycetota</taxon>
        <taxon>Actinomycetes</taxon>
        <taxon>Kitasatosporales</taxon>
        <taxon>Streptomycetaceae</taxon>
        <taxon>Streptomyces</taxon>
    </lineage>
</organism>
<keyword evidence="2" id="KW-0812">Transmembrane</keyword>
<keyword evidence="2" id="KW-1133">Transmembrane helix</keyword>
<dbReference type="GO" id="GO:0008962">
    <property type="term" value="F:phosphatidylglycerophosphatase activity"/>
    <property type="evidence" value="ECO:0007669"/>
    <property type="project" value="UniProtKB-EC"/>
</dbReference>
<feature type="transmembrane region" description="Helical" evidence="2">
    <location>
        <begin position="74"/>
        <end position="100"/>
    </location>
</feature>
<evidence type="ECO:0000256" key="2">
    <source>
        <dbReference type="SAM" id="Phobius"/>
    </source>
</evidence>
<dbReference type="SUPFAM" id="SSF48317">
    <property type="entry name" value="Acid phosphatase/Vanadium-dependent haloperoxidase"/>
    <property type="match status" value="1"/>
</dbReference>
<protein>
    <submittedName>
        <fullName evidence="4">Phosphatidylglycerophosphatase B</fullName>
        <ecNumber evidence="4">3.1.3.27</ecNumber>
    </submittedName>
</protein>
<dbReference type="EMBL" id="CP094298">
    <property type="protein sequence ID" value="UNZ02861.1"/>
    <property type="molecule type" value="Genomic_DNA"/>
</dbReference>
<dbReference type="GeneID" id="66858044"/>